<proteinExistence type="inferred from homology"/>
<comment type="caution">
    <text evidence="11">The sequence shown here is derived from an EMBL/GenBank/DDBJ whole genome shotgun (WGS) entry which is preliminary data.</text>
</comment>
<dbReference type="PANTHER" id="PTHR35011:SF2">
    <property type="entry name" value="2,3-DIKETO-L-GULONATE TRAP TRANSPORTER SMALL PERMEASE PROTEIN YIAM"/>
    <property type="match status" value="1"/>
</dbReference>
<feature type="domain" description="Tripartite ATP-independent periplasmic transporters DctQ component" evidence="10">
    <location>
        <begin position="23"/>
        <end position="154"/>
    </location>
</feature>
<evidence type="ECO:0000259" key="10">
    <source>
        <dbReference type="Pfam" id="PF04290"/>
    </source>
</evidence>
<comment type="similarity">
    <text evidence="8">Belongs to the TRAP transporter small permease family.</text>
</comment>
<evidence type="ECO:0000256" key="9">
    <source>
        <dbReference type="SAM" id="Phobius"/>
    </source>
</evidence>
<evidence type="ECO:0000256" key="2">
    <source>
        <dbReference type="ARBA" id="ARBA00022448"/>
    </source>
</evidence>
<feature type="transmembrane region" description="Helical" evidence="9">
    <location>
        <begin position="89"/>
        <end position="111"/>
    </location>
</feature>
<evidence type="ECO:0000256" key="4">
    <source>
        <dbReference type="ARBA" id="ARBA00022519"/>
    </source>
</evidence>
<gene>
    <name evidence="11" type="ORF">NK125_00250</name>
</gene>
<keyword evidence="6 9" id="KW-1133">Transmembrane helix</keyword>
<dbReference type="Proteomes" id="UP001523566">
    <property type="component" value="Unassembled WGS sequence"/>
</dbReference>
<keyword evidence="3" id="KW-1003">Cell membrane</keyword>
<organism evidence="11 12">
    <name type="scientific">Aequitasia blattaphilus</name>
    <dbReference type="NCBI Taxonomy" id="2949332"/>
    <lineage>
        <taxon>Bacteria</taxon>
        <taxon>Bacillati</taxon>
        <taxon>Bacillota</taxon>
        <taxon>Clostridia</taxon>
        <taxon>Lachnospirales</taxon>
        <taxon>Lachnospiraceae</taxon>
        <taxon>Aequitasia</taxon>
    </lineage>
</organism>
<sequence>MKVIKWLDKHLEEGILLVFLILMVVIMGIQVIARYLFSASLSWSEELTRYLFVCSGFLSASYCIKHSLSIKIIQLIELLPEKLMHISKLISYTIQMFFFAYLTPFAVKFVVSAIESGQRTAAIGLPMWIVESSTVLCCILSVIRLLQKWVERVKLMKGRSGK</sequence>
<accession>A0ABT1E4T1</accession>
<evidence type="ECO:0000256" key="6">
    <source>
        <dbReference type="ARBA" id="ARBA00022989"/>
    </source>
</evidence>
<evidence type="ECO:0000256" key="1">
    <source>
        <dbReference type="ARBA" id="ARBA00004429"/>
    </source>
</evidence>
<evidence type="ECO:0000256" key="5">
    <source>
        <dbReference type="ARBA" id="ARBA00022692"/>
    </source>
</evidence>
<name>A0ABT1E4T1_9FIRM</name>
<feature type="transmembrane region" description="Helical" evidence="9">
    <location>
        <begin position="123"/>
        <end position="146"/>
    </location>
</feature>
<evidence type="ECO:0000313" key="12">
    <source>
        <dbReference type="Proteomes" id="UP001523566"/>
    </source>
</evidence>
<evidence type="ECO:0000256" key="8">
    <source>
        <dbReference type="ARBA" id="ARBA00038436"/>
    </source>
</evidence>
<evidence type="ECO:0000256" key="7">
    <source>
        <dbReference type="ARBA" id="ARBA00023136"/>
    </source>
</evidence>
<dbReference type="PANTHER" id="PTHR35011">
    <property type="entry name" value="2,3-DIKETO-L-GULONATE TRAP TRANSPORTER SMALL PERMEASE PROTEIN YIAM"/>
    <property type="match status" value="1"/>
</dbReference>
<keyword evidence="2" id="KW-0813">Transport</keyword>
<keyword evidence="4" id="KW-0997">Cell inner membrane</keyword>
<reference evidence="11 12" key="1">
    <citation type="journal article" date="2022" name="Genome Biol. Evol.">
        <title>Host diet, physiology and behaviors set the stage for Lachnospiraceae cladogenesis.</title>
        <authorList>
            <person name="Vera-Ponce De Leon A."/>
            <person name="Schneider M."/>
            <person name="Jahnes B.C."/>
            <person name="Sadowski V."/>
            <person name="Camuy-Velez L.A."/>
            <person name="Duan J."/>
            <person name="Sabree Z.L."/>
        </authorList>
    </citation>
    <scope>NUCLEOTIDE SEQUENCE [LARGE SCALE GENOMIC DNA]</scope>
    <source>
        <strain evidence="11 12">PAL113</strain>
    </source>
</reference>
<comment type="subcellular location">
    <subcellularLocation>
        <location evidence="1">Cell inner membrane</location>
        <topology evidence="1">Multi-pass membrane protein</topology>
    </subcellularLocation>
</comment>
<keyword evidence="5 9" id="KW-0812">Transmembrane</keyword>
<dbReference type="InterPro" id="IPR007387">
    <property type="entry name" value="TRAP_DctQ"/>
</dbReference>
<dbReference type="InterPro" id="IPR055348">
    <property type="entry name" value="DctQ"/>
</dbReference>
<protein>
    <submittedName>
        <fullName evidence="11">TRAP transporter small permease</fullName>
    </submittedName>
</protein>
<keyword evidence="7 9" id="KW-0472">Membrane</keyword>
<feature type="transmembrane region" description="Helical" evidence="9">
    <location>
        <begin position="15"/>
        <end position="37"/>
    </location>
</feature>
<dbReference type="EMBL" id="JAMZFW010000001">
    <property type="protein sequence ID" value="MCP1100846.1"/>
    <property type="molecule type" value="Genomic_DNA"/>
</dbReference>
<dbReference type="Pfam" id="PF04290">
    <property type="entry name" value="DctQ"/>
    <property type="match status" value="1"/>
</dbReference>
<dbReference type="RefSeq" id="WP_262064635.1">
    <property type="nucleotide sequence ID" value="NZ_JAMXOD010000001.1"/>
</dbReference>
<evidence type="ECO:0000256" key="3">
    <source>
        <dbReference type="ARBA" id="ARBA00022475"/>
    </source>
</evidence>
<keyword evidence="12" id="KW-1185">Reference proteome</keyword>
<evidence type="ECO:0000313" key="11">
    <source>
        <dbReference type="EMBL" id="MCP1100846.1"/>
    </source>
</evidence>